<evidence type="ECO:0000256" key="2">
    <source>
        <dbReference type="ARBA" id="ARBA00022741"/>
    </source>
</evidence>
<evidence type="ECO:0000313" key="7">
    <source>
        <dbReference type="EMBL" id="KAE9586709.1"/>
    </source>
</evidence>
<dbReference type="GO" id="GO:0007018">
    <property type="term" value="P:microtubule-based movement"/>
    <property type="evidence" value="ECO:0007669"/>
    <property type="project" value="InterPro"/>
</dbReference>
<dbReference type="InterPro" id="IPR036961">
    <property type="entry name" value="Kinesin_motor_dom_sf"/>
</dbReference>
<keyword evidence="4 5" id="KW-0505">Motor protein</keyword>
<dbReference type="GO" id="GO:0005634">
    <property type="term" value="C:nucleus"/>
    <property type="evidence" value="ECO:0007669"/>
    <property type="project" value="TreeGrafter"/>
</dbReference>
<dbReference type="GO" id="GO:0005874">
    <property type="term" value="C:microtubule"/>
    <property type="evidence" value="ECO:0007669"/>
    <property type="project" value="UniProtKB-KW"/>
</dbReference>
<proteinExistence type="inferred from homology"/>
<feature type="region of interest" description="Disordered" evidence="6">
    <location>
        <begin position="693"/>
        <end position="791"/>
    </location>
</feature>
<sequence length="903" mass="99672">MEMNNSPPCPNTVTIRRNPPRRARATPLITPLATPQTFNLSEIPPFPNDDVLAEEKPQTLTSLPEPEADHKIKVFLRIRPILSPSQAPKVKAKSVWPQNPTKKNITGGAKTLKKKSSNSCLTVNDSHSVTLSTPLELRESKRTKSETYGGFSHVFNSDSSQVEVYEKIVKPIVENFLDGKSEMLAALGPSGSGKTHTVFGSPRDPGMVSLALRHIFKGTQPHGNKESRSFHISVFEIYTERGKSEKLLDLLRDGGELSMQQSSVKGLQQVVISNVEEAESLISQSVLKRATAMTNTNSQSSRSQCIINICHIPKKCKGVVNPKSGAVLTIIDLAGAEREKRTGNQGTRLLESNFINNTLMVFGLCLRSLLEHQKNPKKPLQKHFQNSLLTRYLREYLEGKKRMSLILTAKSADDDYLDTSYLLRQASPYMQIKYNDVEPTNMVSKKRHYVASSAMDFAKPTPASEHLKRMRCGSGEHTVQNDEKSVAEVNTSKKDASSECKLDTSSSVSFKPECDSQTQSERNHIIMRNFAKALWSVLKQSNSKLKAAEMEIQSLKESIGYEKNKYLVLKKEFSEFKACRTWSEGGKVKVKDVVDPALNMINCDDNTLKFDPAVTAGHSDVANAFELHGENSSIHNCQIIESKGDQTHDDLTCHEAGFIPSPPQLPGFTRRDSCSSVEQDKELVWEQEETFYAQASSKPSRLDQSDEKATLDGSCAQLDSEKSDRKLQASASKPAHHNPLEVEAVSEIPNESSEPIINQPDEEPAHGASCTQLDSGKSNGEVLTPSSKSEDEAVNKILSELLVSSSITKNEILDPSSTKDVYSTKTCDIVGDSGGVSSCKPPKPKRTLMPSSSLLSRDFTFDPVDETEKLKGNKGTRKLPADYLKSKGSITLLHMLKGKSNFA</sequence>
<evidence type="ECO:0000256" key="6">
    <source>
        <dbReference type="SAM" id="MobiDB-lite"/>
    </source>
</evidence>
<dbReference type="PANTHER" id="PTHR24115:SF1008">
    <property type="entry name" value="KINESIN-LIKE PROTEIN SUBITO"/>
    <property type="match status" value="1"/>
</dbReference>
<evidence type="ECO:0000256" key="4">
    <source>
        <dbReference type="ARBA" id="ARBA00023175"/>
    </source>
</evidence>
<dbReference type="Pfam" id="PF00225">
    <property type="entry name" value="Kinesin"/>
    <property type="match status" value="1"/>
</dbReference>
<dbReference type="AlphaFoldDB" id="A0A6A5M0A0"/>
<dbReference type="PANTHER" id="PTHR24115">
    <property type="entry name" value="KINESIN-RELATED"/>
    <property type="match status" value="1"/>
</dbReference>
<dbReference type="GO" id="GO:0003777">
    <property type="term" value="F:microtubule motor activity"/>
    <property type="evidence" value="ECO:0007669"/>
    <property type="project" value="InterPro"/>
</dbReference>
<dbReference type="InterPro" id="IPR027417">
    <property type="entry name" value="P-loop_NTPase"/>
</dbReference>
<gene>
    <name evidence="7" type="ORF">Lalb_Chr23g0266091</name>
</gene>
<dbReference type="OrthoDB" id="123929at2759"/>
<name>A0A6A5M0A0_LUPAL</name>
<dbReference type="GO" id="GO:0016887">
    <property type="term" value="F:ATP hydrolysis activity"/>
    <property type="evidence" value="ECO:0007669"/>
    <property type="project" value="TreeGrafter"/>
</dbReference>
<keyword evidence="3 5" id="KW-0067">ATP-binding</keyword>
<comment type="similarity">
    <text evidence="5">Belongs to the TRAFAC class myosin-kinesin ATPase superfamily. Kinesin family.</text>
</comment>
<dbReference type="GO" id="GO:0005871">
    <property type="term" value="C:kinesin complex"/>
    <property type="evidence" value="ECO:0007669"/>
    <property type="project" value="TreeGrafter"/>
</dbReference>
<evidence type="ECO:0000256" key="5">
    <source>
        <dbReference type="PROSITE-ProRule" id="PRU00283"/>
    </source>
</evidence>
<evidence type="ECO:0000313" key="8">
    <source>
        <dbReference type="Proteomes" id="UP000447434"/>
    </source>
</evidence>
<accession>A0A6A5M0A0</accession>
<evidence type="ECO:0000256" key="3">
    <source>
        <dbReference type="ARBA" id="ARBA00022840"/>
    </source>
</evidence>
<feature type="compositionally biased region" description="Polar residues" evidence="6">
    <location>
        <begin position="769"/>
        <end position="778"/>
    </location>
</feature>
<dbReference type="SMART" id="SM00129">
    <property type="entry name" value="KISc"/>
    <property type="match status" value="1"/>
</dbReference>
<feature type="region of interest" description="Disordered" evidence="6">
    <location>
        <begin position="1"/>
        <end position="21"/>
    </location>
</feature>
<dbReference type="PRINTS" id="PR00380">
    <property type="entry name" value="KINESINHEAVY"/>
</dbReference>
<dbReference type="GO" id="GO:0008017">
    <property type="term" value="F:microtubule binding"/>
    <property type="evidence" value="ECO:0007669"/>
    <property type="project" value="InterPro"/>
</dbReference>
<keyword evidence="2 5" id="KW-0547">Nucleotide-binding</keyword>
<dbReference type="GO" id="GO:0005524">
    <property type="term" value="F:ATP binding"/>
    <property type="evidence" value="ECO:0007669"/>
    <property type="project" value="UniProtKB-UniRule"/>
</dbReference>
<dbReference type="InterPro" id="IPR001752">
    <property type="entry name" value="Kinesin_motor_dom"/>
</dbReference>
<keyword evidence="1" id="KW-0493">Microtubule</keyword>
<feature type="compositionally biased region" description="Basic and acidic residues" evidence="6">
    <location>
        <begin position="700"/>
        <end position="710"/>
    </location>
</feature>
<feature type="region of interest" description="Disordered" evidence="6">
    <location>
        <begin position="89"/>
        <end position="112"/>
    </location>
</feature>
<comment type="caution">
    <text evidence="7">The sequence shown here is derived from an EMBL/GenBank/DDBJ whole genome shotgun (WGS) entry which is preliminary data.</text>
</comment>
<protein>
    <submittedName>
        <fullName evidence="7">Putative plus-end-directed kinesin ATPase</fullName>
    </submittedName>
</protein>
<keyword evidence="8" id="KW-1185">Reference proteome</keyword>
<dbReference type="EMBL" id="WOCE01000023">
    <property type="protein sequence ID" value="KAE9586709.1"/>
    <property type="molecule type" value="Genomic_DNA"/>
</dbReference>
<dbReference type="SUPFAM" id="SSF52540">
    <property type="entry name" value="P-loop containing nucleoside triphosphate hydrolases"/>
    <property type="match status" value="1"/>
</dbReference>
<dbReference type="InterPro" id="IPR027640">
    <property type="entry name" value="Kinesin-like_fam"/>
</dbReference>
<reference evidence="8" key="1">
    <citation type="journal article" date="2020" name="Nat. Commun.">
        <title>Genome sequence of the cluster root forming white lupin.</title>
        <authorList>
            <person name="Hufnagel B."/>
            <person name="Marques A."/>
            <person name="Soriano A."/>
            <person name="Marques L."/>
            <person name="Divol F."/>
            <person name="Doumas P."/>
            <person name="Sallet E."/>
            <person name="Mancinotti D."/>
            <person name="Carrere S."/>
            <person name="Marande W."/>
            <person name="Arribat S."/>
            <person name="Keller J."/>
            <person name="Huneau C."/>
            <person name="Blein T."/>
            <person name="Aime D."/>
            <person name="Laguerre M."/>
            <person name="Taylor J."/>
            <person name="Schubert V."/>
            <person name="Nelson M."/>
            <person name="Geu-Flores F."/>
            <person name="Crespi M."/>
            <person name="Gallardo-Guerrero K."/>
            <person name="Delaux P.-M."/>
            <person name="Salse J."/>
            <person name="Berges H."/>
            <person name="Guyot R."/>
            <person name="Gouzy J."/>
            <person name="Peret B."/>
        </authorList>
    </citation>
    <scope>NUCLEOTIDE SEQUENCE [LARGE SCALE GENOMIC DNA]</scope>
    <source>
        <strain evidence="8">cv. Amiga</strain>
    </source>
</reference>
<feature type="binding site" evidence="5">
    <location>
        <begin position="188"/>
        <end position="195"/>
    </location>
    <ligand>
        <name>ATP</name>
        <dbReference type="ChEBI" id="CHEBI:30616"/>
    </ligand>
</feature>
<evidence type="ECO:0000256" key="1">
    <source>
        <dbReference type="ARBA" id="ARBA00022701"/>
    </source>
</evidence>
<dbReference type="Proteomes" id="UP000447434">
    <property type="component" value="Chromosome 23"/>
</dbReference>
<dbReference type="PROSITE" id="PS50067">
    <property type="entry name" value="KINESIN_MOTOR_2"/>
    <property type="match status" value="1"/>
</dbReference>
<feature type="compositionally biased region" description="Polar residues" evidence="6">
    <location>
        <begin position="1"/>
        <end position="15"/>
    </location>
</feature>
<organism evidence="7 8">
    <name type="scientific">Lupinus albus</name>
    <name type="common">White lupine</name>
    <name type="synonym">Lupinus termis</name>
    <dbReference type="NCBI Taxonomy" id="3870"/>
    <lineage>
        <taxon>Eukaryota</taxon>
        <taxon>Viridiplantae</taxon>
        <taxon>Streptophyta</taxon>
        <taxon>Embryophyta</taxon>
        <taxon>Tracheophyta</taxon>
        <taxon>Spermatophyta</taxon>
        <taxon>Magnoliopsida</taxon>
        <taxon>eudicotyledons</taxon>
        <taxon>Gunneridae</taxon>
        <taxon>Pentapetalae</taxon>
        <taxon>rosids</taxon>
        <taxon>fabids</taxon>
        <taxon>Fabales</taxon>
        <taxon>Fabaceae</taxon>
        <taxon>Papilionoideae</taxon>
        <taxon>50 kb inversion clade</taxon>
        <taxon>genistoids sensu lato</taxon>
        <taxon>core genistoids</taxon>
        <taxon>Genisteae</taxon>
        <taxon>Lupinus</taxon>
    </lineage>
</organism>
<dbReference type="Gene3D" id="3.40.850.10">
    <property type="entry name" value="Kinesin motor domain"/>
    <property type="match status" value="1"/>
</dbReference>